<dbReference type="AlphaFoldDB" id="A2EQV7"/>
<dbReference type="Pfam" id="PF12796">
    <property type="entry name" value="Ank_2"/>
    <property type="match status" value="2"/>
</dbReference>
<dbReference type="VEuPathDB" id="TrichDB:TVAGG3_0694020"/>
<dbReference type="Pfam" id="PF00023">
    <property type="entry name" value="Ank"/>
    <property type="match status" value="1"/>
</dbReference>
<feature type="compositionally biased region" description="Basic and acidic residues" evidence="4">
    <location>
        <begin position="514"/>
        <end position="531"/>
    </location>
</feature>
<evidence type="ECO:0000313" key="6">
    <source>
        <dbReference type="Proteomes" id="UP000001542"/>
    </source>
</evidence>
<dbReference type="SUPFAM" id="SSF48403">
    <property type="entry name" value="Ankyrin repeat"/>
    <property type="match status" value="1"/>
</dbReference>
<feature type="repeat" description="ANK" evidence="3">
    <location>
        <begin position="296"/>
        <end position="328"/>
    </location>
</feature>
<dbReference type="PRINTS" id="PR01415">
    <property type="entry name" value="ANKYRIN"/>
</dbReference>
<dbReference type="SMART" id="SM00248">
    <property type="entry name" value="ANK"/>
    <property type="match status" value="9"/>
</dbReference>
<dbReference type="Proteomes" id="UP000001542">
    <property type="component" value="Unassembled WGS sequence"/>
</dbReference>
<gene>
    <name evidence="5" type="ORF">TVAG_039830</name>
</gene>
<feature type="repeat" description="ANK" evidence="3">
    <location>
        <begin position="372"/>
        <end position="404"/>
    </location>
</feature>
<evidence type="ECO:0000256" key="3">
    <source>
        <dbReference type="PROSITE-ProRule" id="PRU00023"/>
    </source>
</evidence>
<accession>A2EQV7</accession>
<evidence type="ECO:0000256" key="2">
    <source>
        <dbReference type="ARBA" id="ARBA00023043"/>
    </source>
</evidence>
<evidence type="ECO:0000256" key="4">
    <source>
        <dbReference type="SAM" id="MobiDB-lite"/>
    </source>
</evidence>
<dbReference type="KEGG" id="tva:4762798"/>
<dbReference type="OMA" id="DAVECQG"/>
<dbReference type="OrthoDB" id="1577640at2759"/>
<organism evidence="5 6">
    <name type="scientific">Trichomonas vaginalis (strain ATCC PRA-98 / G3)</name>
    <dbReference type="NCBI Taxonomy" id="412133"/>
    <lineage>
        <taxon>Eukaryota</taxon>
        <taxon>Metamonada</taxon>
        <taxon>Parabasalia</taxon>
        <taxon>Trichomonadida</taxon>
        <taxon>Trichomonadidae</taxon>
        <taxon>Trichomonas</taxon>
    </lineage>
</organism>
<reference evidence="5" key="2">
    <citation type="journal article" date="2007" name="Science">
        <title>Draft genome sequence of the sexually transmitted pathogen Trichomonas vaginalis.</title>
        <authorList>
            <person name="Carlton J.M."/>
            <person name="Hirt R.P."/>
            <person name="Silva J.C."/>
            <person name="Delcher A.L."/>
            <person name="Schatz M."/>
            <person name="Zhao Q."/>
            <person name="Wortman J.R."/>
            <person name="Bidwell S.L."/>
            <person name="Alsmark U.C.M."/>
            <person name="Besteiro S."/>
            <person name="Sicheritz-Ponten T."/>
            <person name="Noel C.J."/>
            <person name="Dacks J.B."/>
            <person name="Foster P.G."/>
            <person name="Simillion C."/>
            <person name="Van de Peer Y."/>
            <person name="Miranda-Saavedra D."/>
            <person name="Barton G.J."/>
            <person name="Westrop G.D."/>
            <person name="Mueller S."/>
            <person name="Dessi D."/>
            <person name="Fiori P.L."/>
            <person name="Ren Q."/>
            <person name="Paulsen I."/>
            <person name="Zhang H."/>
            <person name="Bastida-Corcuera F.D."/>
            <person name="Simoes-Barbosa A."/>
            <person name="Brown M.T."/>
            <person name="Hayes R.D."/>
            <person name="Mukherjee M."/>
            <person name="Okumura C.Y."/>
            <person name="Schneider R."/>
            <person name="Smith A.J."/>
            <person name="Vanacova S."/>
            <person name="Villalvazo M."/>
            <person name="Haas B.J."/>
            <person name="Pertea M."/>
            <person name="Feldblyum T.V."/>
            <person name="Utterback T.R."/>
            <person name="Shu C.L."/>
            <person name="Osoegawa K."/>
            <person name="de Jong P.J."/>
            <person name="Hrdy I."/>
            <person name="Horvathova L."/>
            <person name="Zubacova Z."/>
            <person name="Dolezal P."/>
            <person name="Malik S.B."/>
            <person name="Logsdon J.M. Jr."/>
            <person name="Henze K."/>
            <person name="Gupta A."/>
            <person name="Wang C.C."/>
            <person name="Dunne R.L."/>
            <person name="Upcroft J.A."/>
            <person name="Upcroft P."/>
            <person name="White O."/>
            <person name="Salzberg S.L."/>
            <person name="Tang P."/>
            <person name="Chiu C.-H."/>
            <person name="Lee Y.-S."/>
            <person name="Embley T.M."/>
            <person name="Coombs G.H."/>
            <person name="Mottram J.C."/>
            <person name="Tachezy J."/>
            <person name="Fraser-Liggett C.M."/>
            <person name="Johnson P.J."/>
        </authorList>
    </citation>
    <scope>NUCLEOTIDE SEQUENCE [LARGE SCALE GENOMIC DNA]</scope>
    <source>
        <strain evidence="5">G3</strain>
    </source>
</reference>
<evidence type="ECO:0000256" key="1">
    <source>
        <dbReference type="ARBA" id="ARBA00022737"/>
    </source>
</evidence>
<dbReference type="SMR" id="A2EQV7"/>
<protein>
    <recommendedName>
        <fullName evidence="7">Ankyrin repeat protein</fullName>
    </recommendedName>
</protein>
<dbReference type="InParanoid" id="A2EQV7"/>
<feature type="region of interest" description="Disordered" evidence="4">
    <location>
        <begin position="454"/>
        <end position="484"/>
    </location>
</feature>
<evidence type="ECO:0008006" key="7">
    <source>
        <dbReference type="Google" id="ProtNLM"/>
    </source>
</evidence>
<feature type="repeat" description="ANK" evidence="3">
    <location>
        <begin position="263"/>
        <end position="295"/>
    </location>
</feature>
<proteinExistence type="predicted"/>
<name>A2EQV7_TRIV3</name>
<dbReference type="PANTHER" id="PTHR24126:SF61">
    <property type="entry name" value="CHROMOSOME UNDETERMINED SCAFFOLD_2, WHOLE GENOME SHOTGUN SEQUENCE"/>
    <property type="match status" value="1"/>
</dbReference>
<dbReference type="EMBL" id="DS113461">
    <property type="protein sequence ID" value="EAY04931.1"/>
    <property type="molecule type" value="Genomic_DNA"/>
</dbReference>
<dbReference type="RefSeq" id="XP_001317154.1">
    <property type="nucleotide sequence ID" value="XM_001317119.1"/>
</dbReference>
<dbReference type="PANTHER" id="PTHR24126">
    <property type="entry name" value="ANKYRIN REPEAT, PH AND SEC7 DOMAIN CONTAINING PROTEIN SECG-RELATED"/>
    <property type="match status" value="1"/>
</dbReference>
<feature type="region of interest" description="Disordered" evidence="4">
    <location>
        <begin position="578"/>
        <end position="628"/>
    </location>
</feature>
<dbReference type="eggNOG" id="KOG4177">
    <property type="taxonomic scope" value="Eukaryota"/>
</dbReference>
<sequence length="628" mass="68376">MASQLENALLEAIHLDNTQKFRSLTYGKPGTLKVQDKFLTQITALSDSPGCCALAIAMGAPVNLVGDVMAPLNCSSYVGSMETAVLLIEAGARLNSIYKGETPVMLAVRYSTLDHVNLLLGSGADPCDIVYAGEYATDPKMLDLFINNGPLDDALEAAVYARKIDNVASLIQYGAKPSSMSLLTACCFNFAGIVKMLIEYGIKADDVAMQTCIYWNSIQAMEVLIEKGVPVIPFDIHYAILHNKPASLKRLLEEKVDLEAEIGGTYAIHTAVRHGRVDCLNILLEKGAKVNGADSLGCTPLHWAALRRKSQIMSILLDHGTIVNIEDPKVFQPQILEPDFGWTALHVSVEGPGFDTVRMLLDSSASQTKKWDGRTPLHTALFLNREDLIPLLITHGADLNATDVTNQTPVEYALSSGREDLAALIRKCASPDFAAANAAHGQFATKNATEAENTEFYEENGEKKQRKKSLSAAIADTEKEDDNADNVLQQLRSGEGVNEEGGAAEDDEDLMKQMEEMKKAQEGQKTDTFEREETDEEKKKRKQKEEDDELAKLAAELGSDDGADEDMAALMADLEIDAAQNADGEDEDMDKLMADLAADVGSDDDEDLDKLMSQMAAEASDNDDNEKK</sequence>
<feature type="region of interest" description="Disordered" evidence="4">
    <location>
        <begin position="514"/>
        <end position="563"/>
    </location>
</feature>
<dbReference type="InterPro" id="IPR036770">
    <property type="entry name" value="Ankyrin_rpt-contain_sf"/>
</dbReference>
<dbReference type="Gene3D" id="1.25.40.20">
    <property type="entry name" value="Ankyrin repeat-containing domain"/>
    <property type="match status" value="2"/>
</dbReference>
<dbReference type="InterPro" id="IPR002110">
    <property type="entry name" value="Ankyrin_rpt"/>
</dbReference>
<reference evidence="5" key="1">
    <citation type="submission" date="2006-10" db="EMBL/GenBank/DDBJ databases">
        <authorList>
            <person name="Amadeo P."/>
            <person name="Zhao Q."/>
            <person name="Wortman J."/>
            <person name="Fraser-Liggett C."/>
            <person name="Carlton J."/>
        </authorList>
    </citation>
    <scope>NUCLEOTIDE SEQUENCE</scope>
    <source>
        <strain evidence="5">G3</strain>
    </source>
</reference>
<keyword evidence="6" id="KW-1185">Reference proteome</keyword>
<evidence type="ECO:0000313" key="5">
    <source>
        <dbReference type="EMBL" id="EAY04931.1"/>
    </source>
</evidence>
<feature type="repeat" description="ANK" evidence="3">
    <location>
        <begin position="99"/>
        <end position="125"/>
    </location>
</feature>
<keyword evidence="2 3" id="KW-0040">ANK repeat</keyword>
<dbReference type="VEuPathDB" id="TrichDB:TVAG_039830"/>
<dbReference type="PROSITE" id="PS50088">
    <property type="entry name" value="ANK_REPEAT"/>
    <property type="match status" value="4"/>
</dbReference>
<dbReference type="PROSITE" id="PS50297">
    <property type="entry name" value="ANK_REP_REGION"/>
    <property type="match status" value="4"/>
</dbReference>
<dbReference type="STRING" id="5722.A2EQV7"/>
<keyword evidence="1" id="KW-0677">Repeat</keyword>